<dbReference type="RefSeq" id="WP_171739665.1">
    <property type="nucleotide sequence ID" value="NZ_CP053435.1"/>
</dbReference>
<dbReference type="Proteomes" id="UP000502756">
    <property type="component" value="Chromosome"/>
</dbReference>
<dbReference type="EMBL" id="CP053435">
    <property type="protein sequence ID" value="QJW89824.1"/>
    <property type="molecule type" value="Genomic_DNA"/>
</dbReference>
<organism evidence="2 3">
    <name type="scientific">Spirosoma taeanense</name>
    <dbReference type="NCBI Taxonomy" id="2735870"/>
    <lineage>
        <taxon>Bacteria</taxon>
        <taxon>Pseudomonadati</taxon>
        <taxon>Bacteroidota</taxon>
        <taxon>Cytophagia</taxon>
        <taxon>Cytophagales</taxon>
        <taxon>Cytophagaceae</taxon>
        <taxon>Spirosoma</taxon>
    </lineage>
</organism>
<proteinExistence type="predicted"/>
<feature type="domain" description="Acyclic terpene utilisation N-terminal" evidence="1">
    <location>
        <begin position="5"/>
        <end position="436"/>
    </location>
</feature>
<keyword evidence="3" id="KW-1185">Reference proteome</keyword>
<dbReference type="Pfam" id="PF07287">
    <property type="entry name" value="AtuA"/>
    <property type="match status" value="1"/>
</dbReference>
<evidence type="ECO:0000313" key="2">
    <source>
        <dbReference type="EMBL" id="QJW89824.1"/>
    </source>
</evidence>
<dbReference type="PANTHER" id="PTHR47472:SF1">
    <property type="entry name" value="DUF1446-DOMAIN-CONTAINING PROTEIN"/>
    <property type="match status" value="1"/>
</dbReference>
<gene>
    <name evidence="2" type="ORF">HNV11_10765</name>
</gene>
<dbReference type="InterPro" id="IPR010839">
    <property type="entry name" value="AtuA_N"/>
</dbReference>
<dbReference type="KEGG" id="stae:HNV11_10765"/>
<evidence type="ECO:0000313" key="3">
    <source>
        <dbReference type="Proteomes" id="UP000502756"/>
    </source>
</evidence>
<dbReference type="PANTHER" id="PTHR47472">
    <property type="entry name" value="PROPIONYL-COA CARBOXYLASE"/>
    <property type="match status" value="1"/>
</dbReference>
<accession>A0A6M5Y8I6</accession>
<evidence type="ECO:0000259" key="1">
    <source>
        <dbReference type="Pfam" id="PF07287"/>
    </source>
</evidence>
<protein>
    <submittedName>
        <fullName evidence="2">DUF1446 domain-containing protein</fullName>
    </submittedName>
</protein>
<dbReference type="AlphaFoldDB" id="A0A6M5Y8I6"/>
<sequence>MKETIRIGCGAGFSGDRLEPAVILAQQGQLDYLVLECLAERTIALAQKRKRQDPALGYDPLLERRIESLLPHLLDKRVRLITNMGAANPLAAAEKICAIARQMKLSVTVAAVTGDDVFDQLSGDEPALETGKPLKESGSLVSANAYLGTDAILPALATDAHIILTGRVADPSLFVSPLVHAFDWSLNDANQIGQGTVIGHLLECAGQLTGGYFADPGRKDIPDMAHLGHPFADVSKDGIAVFSKVAGTGGLLNVATAKEQLLYEVMDPSHYLTPDVVADFTQVRLEEVGLNQVKATGGKGQTRPDTLKVSVGYEAGFVGEGEISYAGSNALGRAQLAGAIIEKRLRDRFTDLRIDYIGSTSVHRTAFGHYPEPYEIRLRVAGRAATAKEAALVGEEVEALYTNGPAGGGGARKYVHEVVGIVSTLIDRAKITSNVTVLNA</sequence>
<reference evidence="2 3" key="1">
    <citation type="submission" date="2020-05" db="EMBL/GenBank/DDBJ databases">
        <title>Genome sequencing of Spirosoma sp. TS118.</title>
        <authorList>
            <person name="Lee J.-H."/>
            <person name="Jeong S."/>
            <person name="Zhao L."/>
            <person name="Jung J.-H."/>
            <person name="Kim M.-K."/>
            <person name="Lim S."/>
        </authorList>
    </citation>
    <scope>NUCLEOTIDE SEQUENCE [LARGE SCALE GENOMIC DNA]</scope>
    <source>
        <strain evidence="2 3">TS118</strain>
    </source>
</reference>
<name>A0A6M5Y8I6_9BACT</name>